<feature type="domain" description="Glycosyltransferase 2-like" evidence="1">
    <location>
        <begin position="28"/>
        <end position="132"/>
    </location>
</feature>
<dbReference type="PANTHER" id="PTHR22916:SF3">
    <property type="entry name" value="UDP-GLCNAC:BETAGAL BETA-1,3-N-ACETYLGLUCOSAMINYLTRANSFERASE-LIKE PROTEIN 1"/>
    <property type="match status" value="1"/>
</dbReference>
<dbReference type="InterPro" id="IPR029044">
    <property type="entry name" value="Nucleotide-diphossugar_trans"/>
</dbReference>
<keyword evidence="3" id="KW-1185">Reference proteome</keyword>
<dbReference type="GO" id="GO:0016758">
    <property type="term" value="F:hexosyltransferase activity"/>
    <property type="evidence" value="ECO:0007669"/>
    <property type="project" value="UniProtKB-ARBA"/>
</dbReference>
<name>A0A023D575_ACIMT</name>
<evidence type="ECO:0000259" key="1">
    <source>
        <dbReference type="Pfam" id="PF00535"/>
    </source>
</evidence>
<evidence type="ECO:0000313" key="2">
    <source>
        <dbReference type="EMBL" id="GAJ29194.1"/>
    </source>
</evidence>
<accession>A0A023D575</accession>
<dbReference type="Proteomes" id="UP000019760">
    <property type="component" value="Unassembled WGS sequence"/>
</dbReference>
<dbReference type="EMBL" id="BAND01000051">
    <property type="protein sequence ID" value="GAJ29194.1"/>
    <property type="molecule type" value="Genomic_DNA"/>
</dbReference>
<dbReference type="CDD" id="cd00761">
    <property type="entry name" value="Glyco_tranf_GTA_type"/>
    <property type="match status" value="1"/>
</dbReference>
<dbReference type="PANTHER" id="PTHR22916">
    <property type="entry name" value="GLYCOSYLTRANSFERASE"/>
    <property type="match status" value="1"/>
</dbReference>
<dbReference type="SUPFAM" id="SSF53448">
    <property type="entry name" value="Nucleotide-diphospho-sugar transferases"/>
    <property type="match status" value="1"/>
</dbReference>
<dbReference type="AlphaFoldDB" id="A0A023D575"/>
<protein>
    <submittedName>
        <fullName evidence="2">Glycosyl transferase</fullName>
    </submittedName>
</protein>
<reference evidence="2 3" key="2">
    <citation type="journal article" date="2014" name="FEMS Microbiol. Lett.">
        <title>Draft genomic DNA sequence of the facultatively methylotrophic bacterium Acidomonas methanolica type strain MB58.</title>
        <authorList>
            <person name="Higashiura N."/>
            <person name="Hadano H."/>
            <person name="Hirakawa H."/>
            <person name="Matsutani M."/>
            <person name="Takabe S."/>
            <person name="Matsushita K."/>
            <person name="Azuma Y."/>
        </authorList>
    </citation>
    <scope>NUCLEOTIDE SEQUENCE [LARGE SCALE GENOMIC DNA]</scope>
    <source>
        <strain evidence="2 3">MB58</strain>
    </source>
</reference>
<gene>
    <name evidence="2" type="ORF">Amme_051_010</name>
</gene>
<sequence>MLEKPWKPAPETQLSRRTKRNCDNGHVSVIVINYNYEKYVTDCLNLIVAQTRDSLSLIVIDDNSRKDDSVEKIMEWMAENKERFVPVLYLRNVISQGSSASRKAAIQHCPSKTVFIMDADNKVMLTAIAMLCACSQRSGTESVYSQFGEIGHRVRVGVADLWDVKRVCKNNCVDIMTMITEPPWVAIAGLSYIEEGQEDHDFWLKFIDKGIDGGLPPEIPCHYRVHDVSRTATKDYNPHCDLRGIMRCRHSERPAASENL</sequence>
<evidence type="ECO:0000313" key="3">
    <source>
        <dbReference type="Proteomes" id="UP000019760"/>
    </source>
</evidence>
<proteinExistence type="predicted"/>
<organism evidence="2 3">
    <name type="scientific">Acidomonas methanolica NBRC 104435</name>
    <dbReference type="NCBI Taxonomy" id="1231351"/>
    <lineage>
        <taxon>Bacteria</taxon>
        <taxon>Pseudomonadati</taxon>
        <taxon>Pseudomonadota</taxon>
        <taxon>Alphaproteobacteria</taxon>
        <taxon>Acetobacterales</taxon>
        <taxon>Acetobacteraceae</taxon>
        <taxon>Acidomonas</taxon>
    </lineage>
</organism>
<dbReference type="Gene3D" id="3.90.550.10">
    <property type="entry name" value="Spore Coat Polysaccharide Biosynthesis Protein SpsA, Chain A"/>
    <property type="match status" value="1"/>
</dbReference>
<dbReference type="RefSeq" id="WP_042058755.1">
    <property type="nucleotide sequence ID" value="NZ_BAND01000051.1"/>
</dbReference>
<keyword evidence="2" id="KW-0808">Transferase</keyword>
<dbReference type="InterPro" id="IPR001173">
    <property type="entry name" value="Glyco_trans_2-like"/>
</dbReference>
<comment type="caution">
    <text evidence="2">The sequence shown here is derived from an EMBL/GenBank/DDBJ whole genome shotgun (WGS) entry which is preliminary data.</text>
</comment>
<dbReference type="Pfam" id="PF00535">
    <property type="entry name" value="Glycos_transf_2"/>
    <property type="match status" value="1"/>
</dbReference>
<reference evidence="3" key="1">
    <citation type="journal article" date="2014" name="FEMS Microbiol. Lett.">
        <title>Draft Genomic DNA Sequence of the Facultatively Methylotrophic Bacterium Acidomonas methanolica type strain MB58.</title>
        <authorList>
            <person name="Higashiura N."/>
            <person name="Hadano H."/>
            <person name="Hirakawa H."/>
            <person name="Matsutani M."/>
            <person name="Takabe S."/>
            <person name="Matsushita K."/>
            <person name="Azuma Y."/>
        </authorList>
    </citation>
    <scope>NUCLEOTIDE SEQUENCE [LARGE SCALE GENOMIC DNA]</scope>
    <source>
        <strain evidence="3">MB58</strain>
    </source>
</reference>